<keyword evidence="2" id="KW-1185">Reference proteome</keyword>
<protein>
    <recommendedName>
        <fullName evidence="3">NTP pyrophosphohydrolase</fullName>
    </recommendedName>
</protein>
<dbReference type="OrthoDB" id="3404294at2"/>
<reference evidence="1 2" key="1">
    <citation type="submission" date="2018-10" db="EMBL/GenBank/DDBJ databases">
        <title>Isolation, diversity and antibacterial activity of antinobacteria from the wheat rhizosphere soil.</title>
        <authorList>
            <person name="Sun T."/>
        </authorList>
    </citation>
    <scope>NUCLEOTIDE SEQUENCE [LARGE SCALE GENOMIC DNA]</scope>
    <source>
        <strain evidence="1 2">SJ-23</strain>
    </source>
</reference>
<name>A0A3M8ANC0_9MICO</name>
<proteinExistence type="predicted"/>
<accession>A0A3M8ANC0</accession>
<comment type="caution">
    <text evidence="1">The sequence shown here is derived from an EMBL/GenBank/DDBJ whole genome shotgun (WGS) entry which is preliminary data.</text>
</comment>
<organism evidence="1 2">
    <name type="scientific">Agromyces tardus</name>
    <dbReference type="NCBI Taxonomy" id="2583849"/>
    <lineage>
        <taxon>Bacteria</taxon>
        <taxon>Bacillati</taxon>
        <taxon>Actinomycetota</taxon>
        <taxon>Actinomycetes</taxon>
        <taxon>Micrococcales</taxon>
        <taxon>Microbacteriaceae</taxon>
        <taxon>Agromyces</taxon>
    </lineage>
</organism>
<sequence length="119" mass="12065">MGSRPDGWWRDRAAAANRLLTGMPGLVGRAVAAPEGGTAVIAQIVAVVEGVAKAVTAPDGVLVVRAPADGDSTTVSTAQQYADTGARVLVVTADRGLRARLAHGVAVAGPSWLNELLGR</sequence>
<evidence type="ECO:0008006" key="3">
    <source>
        <dbReference type="Google" id="ProtNLM"/>
    </source>
</evidence>
<evidence type="ECO:0000313" key="2">
    <source>
        <dbReference type="Proteomes" id="UP000275048"/>
    </source>
</evidence>
<dbReference type="Proteomes" id="UP000275048">
    <property type="component" value="Unassembled WGS sequence"/>
</dbReference>
<dbReference type="AlphaFoldDB" id="A0A3M8ANC0"/>
<evidence type="ECO:0000313" key="1">
    <source>
        <dbReference type="EMBL" id="RNB52519.1"/>
    </source>
</evidence>
<gene>
    <name evidence="1" type="ORF">EDM22_01440</name>
</gene>
<dbReference type="EMBL" id="RHHB01000001">
    <property type="protein sequence ID" value="RNB52519.1"/>
    <property type="molecule type" value="Genomic_DNA"/>
</dbReference>